<dbReference type="Pfam" id="PF00005">
    <property type="entry name" value="ABC_tran"/>
    <property type="match status" value="1"/>
</dbReference>
<dbReference type="SMART" id="SM00382">
    <property type="entry name" value="AAA"/>
    <property type="match status" value="1"/>
</dbReference>
<dbReference type="SUPFAM" id="SSF52540">
    <property type="entry name" value="P-loop containing nucleoside triphosphate hydrolases"/>
    <property type="match status" value="1"/>
</dbReference>
<dbReference type="GO" id="GO:0008233">
    <property type="term" value="F:peptidase activity"/>
    <property type="evidence" value="ECO:0007669"/>
    <property type="project" value="InterPro"/>
</dbReference>
<dbReference type="InterPro" id="IPR027417">
    <property type="entry name" value="P-loop_NTPase"/>
</dbReference>
<feature type="transmembrane region" description="Helical" evidence="7">
    <location>
        <begin position="212"/>
        <end position="230"/>
    </location>
</feature>
<dbReference type="GO" id="GO:0140359">
    <property type="term" value="F:ABC-type transporter activity"/>
    <property type="evidence" value="ECO:0007669"/>
    <property type="project" value="InterPro"/>
</dbReference>
<proteinExistence type="predicted"/>
<keyword evidence="2 7" id="KW-0812">Transmembrane</keyword>
<evidence type="ECO:0000256" key="1">
    <source>
        <dbReference type="ARBA" id="ARBA00004651"/>
    </source>
</evidence>
<dbReference type="Pfam" id="PF00664">
    <property type="entry name" value="ABC_membrane"/>
    <property type="match status" value="1"/>
</dbReference>
<feature type="transmembrane region" description="Helical" evidence="7">
    <location>
        <begin position="175"/>
        <end position="200"/>
    </location>
</feature>
<evidence type="ECO:0000259" key="9">
    <source>
        <dbReference type="PROSITE" id="PS50929"/>
    </source>
</evidence>
<reference evidence="11" key="1">
    <citation type="journal article" date="2023" name="Nat. Commun.">
        <title>Genomic dissection of endemic carbapenem resistance reveals metallo-beta-lactamase dissemination through clonal, plasmid and integron transfer.</title>
        <authorList>
            <person name="Macesic N."/>
            <person name="Hawkey J."/>
            <person name="Vezina B."/>
            <person name="Wisniewski J.A."/>
            <person name="Cottingham H."/>
            <person name="Blakeway L.V."/>
            <person name="Harshegyi T."/>
            <person name="Pragastis K."/>
            <person name="Badoordeen G.Z."/>
            <person name="Dennison A."/>
            <person name="Spelman D.W."/>
            <person name="Jenney A.W.J."/>
            <person name="Peleg A.Y."/>
        </authorList>
    </citation>
    <scope>NUCLEOTIDE SEQUENCE</scope>
    <source>
        <strain evidence="11">CPO071</strain>
    </source>
</reference>
<dbReference type="GO" id="GO:0016887">
    <property type="term" value="F:ATP hydrolysis activity"/>
    <property type="evidence" value="ECO:0007669"/>
    <property type="project" value="InterPro"/>
</dbReference>
<dbReference type="PANTHER" id="PTHR24221">
    <property type="entry name" value="ATP-BINDING CASSETTE SUB-FAMILY B"/>
    <property type="match status" value="1"/>
</dbReference>
<evidence type="ECO:0000256" key="2">
    <source>
        <dbReference type="ARBA" id="ARBA00022692"/>
    </source>
</evidence>
<dbReference type="EMBL" id="JARTTN020000001">
    <property type="protein sequence ID" value="MEC6059743.1"/>
    <property type="molecule type" value="Genomic_DNA"/>
</dbReference>
<dbReference type="InterPro" id="IPR036640">
    <property type="entry name" value="ABC1_TM_sf"/>
</dbReference>
<comment type="caution">
    <text evidence="11">The sequence shown here is derived from an EMBL/GenBank/DDBJ whole genome shotgun (WGS) entry which is preliminary data.</text>
</comment>
<dbReference type="Gene3D" id="3.40.50.300">
    <property type="entry name" value="P-loop containing nucleotide triphosphate hydrolases"/>
    <property type="match status" value="1"/>
</dbReference>
<dbReference type="GO" id="GO:0005524">
    <property type="term" value="F:ATP binding"/>
    <property type="evidence" value="ECO:0007669"/>
    <property type="project" value="UniProtKB-KW"/>
</dbReference>
<dbReference type="InterPro" id="IPR039421">
    <property type="entry name" value="Type_1_exporter"/>
</dbReference>
<protein>
    <submittedName>
        <fullName evidence="11">Peptidase domain-containing ABC transporter</fullName>
    </submittedName>
</protein>
<feature type="transmembrane region" description="Helical" evidence="7">
    <location>
        <begin position="314"/>
        <end position="332"/>
    </location>
</feature>
<dbReference type="InterPro" id="IPR011527">
    <property type="entry name" value="ABC1_TM_dom"/>
</dbReference>
<dbReference type="Proteomes" id="UP001176846">
    <property type="component" value="Unassembled WGS sequence"/>
</dbReference>
<dbReference type="Gene3D" id="1.20.1560.10">
    <property type="entry name" value="ABC transporter type 1, transmembrane domain"/>
    <property type="match status" value="1"/>
</dbReference>
<feature type="transmembrane region" description="Helical" evidence="7">
    <location>
        <begin position="286"/>
        <end position="308"/>
    </location>
</feature>
<accession>A0AAW9PP86</accession>
<evidence type="ECO:0000256" key="7">
    <source>
        <dbReference type="SAM" id="Phobius"/>
    </source>
</evidence>
<evidence type="ECO:0000256" key="6">
    <source>
        <dbReference type="ARBA" id="ARBA00023136"/>
    </source>
</evidence>
<dbReference type="Pfam" id="PF03412">
    <property type="entry name" value="Peptidase_C39"/>
    <property type="match status" value="1"/>
</dbReference>
<organism evidence="11 12">
    <name type="scientific">Klebsiella variicola</name>
    <dbReference type="NCBI Taxonomy" id="244366"/>
    <lineage>
        <taxon>Bacteria</taxon>
        <taxon>Pseudomonadati</taxon>
        <taxon>Pseudomonadota</taxon>
        <taxon>Gammaproteobacteria</taxon>
        <taxon>Enterobacterales</taxon>
        <taxon>Enterobacteriaceae</taxon>
        <taxon>Klebsiella/Raoultella group</taxon>
        <taxon>Klebsiella</taxon>
        <taxon>Klebsiella pneumoniae complex</taxon>
    </lineage>
</organism>
<dbReference type="PROSITE" id="PS50990">
    <property type="entry name" value="PEPTIDASE_C39"/>
    <property type="match status" value="1"/>
</dbReference>
<dbReference type="PROSITE" id="PS00211">
    <property type="entry name" value="ABC_TRANSPORTER_1"/>
    <property type="match status" value="1"/>
</dbReference>
<evidence type="ECO:0000256" key="5">
    <source>
        <dbReference type="ARBA" id="ARBA00022989"/>
    </source>
</evidence>
<evidence type="ECO:0000259" key="8">
    <source>
        <dbReference type="PROSITE" id="PS50893"/>
    </source>
</evidence>
<dbReference type="AlphaFoldDB" id="A0AAW9PP86"/>
<keyword evidence="3" id="KW-0547">Nucleotide-binding</keyword>
<evidence type="ECO:0000256" key="4">
    <source>
        <dbReference type="ARBA" id="ARBA00022840"/>
    </source>
</evidence>
<dbReference type="GO" id="GO:0034040">
    <property type="term" value="F:ATPase-coupled lipid transmembrane transporter activity"/>
    <property type="evidence" value="ECO:0007669"/>
    <property type="project" value="TreeGrafter"/>
</dbReference>
<sequence length="705" mass="79201">MINELFDKITSRVNFSLRRKAPIILQSEGSECGIACLAMICGYHGLEIDLFNFRHRFGSATQGATLLSLSKTAEQAQLKSRALSLDLDEIQQLKLPCILHWDLNHYVVLVKRKKNSFIIHDPAMGKRVIGIKEMSNHFTGVALELWPDNNFQQEKAKSRLRLIDLMKNISGLKNALLKIFAYSVVVEAINLLLPIGTQLVTDHVIIAHDESLLAVICIGLVMFTLFRTFISMLRAWTSLTLNTLTSIQWKTTLFDHLMSLPLSFFEKRHLGDIQSRFSSLDTIRSTFTNSIISGLIDLIMTVGLIIMLTLYGGWLVWVVIGFTLCYAIMRLATYQFYRRVAEEQVVKGARSSSHFMESLYGISTIKALDLKGRRSEHWLNINIEACNAGIKQTRFDMLFGGINTLITSIDQVVILWLGAVMVIDNEMTLGMFMAFNAFRGQFSQRASSLVDLSMQLRMLSLHNERLSEIVFTEPEKELPARRIFEENRGVALNVQNLSYQYDPFTKPIFSDLNINVLPGESIALVGPSGIGKTTLLKVMCGLLTPTHGEVVVEGLDISKIGLNNYRMSTACVLQEDRLFSGSIADNICSFEDNPDMEFVMHCAKLSNIHDEIMKMPMGYETLVGELGLGISGGQKQRLLIARALYRKPNILFMDEATSHLDLANESYINQSISSLSITRIIVAHRPSTIASADRIIDLSSKNIHK</sequence>
<dbReference type="GO" id="GO:0005886">
    <property type="term" value="C:plasma membrane"/>
    <property type="evidence" value="ECO:0007669"/>
    <property type="project" value="UniProtKB-SubCell"/>
</dbReference>
<keyword evidence="5 7" id="KW-1133">Transmembrane helix</keyword>
<feature type="transmembrane region" description="Helical" evidence="7">
    <location>
        <begin position="398"/>
        <end position="423"/>
    </location>
</feature>
<evidence type="ECO:0000259" key="10">
    <source>
        <dbReference type="PROSITE" id="PS50990"/>
    </source>
</evidence>
<dbReference type="Gene3D" id="3.90.70.10">
    <property type="entry name" value="Cysteine proteinases"/>
    <property type="match status" value="1"/>
</dbReference>
<evidence type="ECO:0000256" key="3">
    <source>
        <dbReference type="ARBA" id="ARBA00022741"/>
    </source>
</evidence>
<keyword evidence="4" id="KW-0067">ATP-binding</keyword>
<dbReference type="PROSITE" id="PS50893">
    <property type="entry name" value="ABC_TRANSPORTER_2"/>
    <property type="match status" value="1"/>
</dbReference>
<feature type="domain" description="Peptidase C39" evidence="10">
    <location>
        <begin position="26"/>
        <end position="145"/>
    </location>
</feature>
<dbReference type="InterPro" id="IPR005074">
    <property type="entry name" value="Peptidase_C39"/>
</dbReference>
<dbReference type="PANTHER" id="PTHR24221:SF606">
    <property type="entry name" value="COLICIN V SECRETION-PROCESSING ATP-BINDING PROTEIN"/>
    <property type="match status" value="1"/>
</dbReference>
<gene>
    <name evidence="11" type="ORF">QAB22_024930</name>
</gene>
<feature type="domain" description="ABC transmembrane type-1" evidence="9">
    <location>
        <begin position="179"/>
        <end position="458"/>
    </location>
</feature>
<dbReference type="SUPFAM" id="SSF90123">
    <property type="entry name" value="ABC transporter transmembrane region"/>
    <property type="match status" value="1"/>
</dbReference>
<feature type="domain" description="ABC transporter" evidence="8">
    <location>
        <begin position="492"/>
        <end position="705"/>
    </location>
</feature>
<comment type="subcellular location">
    <subcellularLocation>
        <location evidence="1">Cell membrane</location>
        <topology evidence="1">Multi-pass membrane protein</topology>
    </subcellularLocation>
</comment>
<dbReference type="RefSeq" id="WP_032731750.1">
    <property type="nucleotide sequence ID" value="NZ_AP024592.1"/>
</dbReference>
<evidence type="ECO:0000313" key="11">
    <source>
        <dbReference type="EMBL" id="MEC6059743.1"/>
    </source>
</evidence>
<name>A0AAW9PP86_KLEVA</name>
<dbReference type="GO" id="GO:0006508">
    <property type="term" value="P:proteolysis"/>
    <property type="evidence" value="ECO:0007669"/>
    <property type="project" value="InterPro"/>
</dbReference>
<dbReference type="InterPro" id="IPR003439">
    <property type="entry name" value="ABC_transporter-like_ATP-bd"/>
</dbReference>
<dbReference type="InterPro" id="IPR003593">
    <property type="entry name" value="AAA+_ATPase"/>
</dbReference>
<dbReference type="InterPro" id="IPR017871">
    <property type="entry name" value="ABC_transporter-like_CS"/>
</dbReference>
<dbReference type="CDD" id="cd18567">
    <property type="entry name" value="ABC_6TM_CvaB_RaxB_like"/>
    <property type="match status" value="1"/>
</dbReference>
<reference evidence="11" key="2">
    <citation type="submission" date="2024-01" db="EMBL/GenBank/DDBJ databases">
        <authorList>
            <person name="Macesic N."/>
        </authorList>
    </citation>
    <scope>NUCLEOTIDE SEQUENCE</scope>
    <source>
        <strain evidence="11">CPO071</strain>
    </source>
</reference>
<dbReference type="PROSITE" id="PS50929">
    <property type="entry name" value="ABC_TM1F"/>
    <property type="match status" value="1"/>
</dbReference>
<evidence type="ECO:0000313" key="12">
    <source>
        <dbReference type="Proteomes" id="UP001176846"/>
    </source>
</evidence>
<keyword evidence="6 7" id="KW-0472">Membrane</keyword>